<evidence type="ECO:0000313" key="6">
    <source>
        <dbReference type="EMBL" id="MBB6566422.1"/>
    </source>
</evidence>
<feature type="domain" description="Flavin reductase like" evidence="5">
    <location>
        <begin position="21"/>
        <end position="165"/>
    </location>
</feature>
<dbReference type="EMBL" id="JABJRC010000005">
    <property type="protein sequence ID" value="NOL42919.1"/>
    <property type="molecule type" value="Genomic_DNA"/>
</dbReference>
<dbReference type="GO" id="GO:0010181">
    <property type="term" value="F:FMN binding"/>
    <property type="evidence" value="ECO:0007669"/>
    <property type="project" value="InterPro"/>
</dbReference>
<sequence>MRLELDPDEVGPRKTYATLNAIVIPRPIAWVSTISADGILNLAPHSFYTVASVRPPMVQFTSVGRKDTLTNIEATREFVINLAPAPLFEQINASATDFPPEISEFDAIGVTPEPSRTITAPRVAESPAALECTLHTTIPLGDCTLVIGQVRSIALTPTALTNNHPTPELLNPLARLDQDNWSTLGPLRQTPRIPYPTWPAHFTKPH</sequence>
<dbReference type="AlphaFoldDB" id="A0A7Y4P2A4"/>
<organism evidence="7 8">
    <name type="scientific">Kribbella sandramycini</name>
    <dbReference type="NCBI Taxonomy" id="60450"/>
    <lineage>
        <taxon>Bacteria</taxon>
        <taxon>Bacillati</taxon>
        <taxon>Actinomycetota</taxon>
        <taxon>Actinomycetes</taxon>
        <taxon>Propionibacteriales</taxon>
        <taxon>Kribbellaceae</taxon>
        <taxon>Kribbella</taxon>
    </lineage>
</organism>
<evidence type="ECO:0000313" key="7">
    <source>
        <dbReference type="EMBL" id="NOL42919.1"/>
    </source>
</evidence>
<dbReference type="Proteomes" id="UP000553957">
    <property type="component" value="Unassembled WGS sequence"/>
</dbReference>
<dbReference type="EMBL" id="JACHKF010000001">
    <property type="protein sequence ID" value="MBB6566422.1"/>
    <property type="molecule type" value="Genomic_DNA"/>
</dbReference>
<comment type="cofactor">
    <cofactor evidence="1">
        <name>FMN</name>
        <dbReference type="ChEBI" id="CHEBI:58210"/>
    </cofactor>
</comment>
<dbReference type="SMART" id="SM00903">
    <property type="entry name" value="Flavin_Reduct"/>
    <property type="match status" value="1"/>
</dbReference>
<keyword evidence="3" id="KW-0288">FMN</keyword>
<dbReference type="Gene3D" id="2.30.110.10">
    <property type="entry name" value="Electron Transport, Fmn-binding Protein, Chain A"/>
    <property type="match status" value="1"/>
</dbReference>
<evidence type="ECO:0000259" key="5">
    <source>
        <dbReference type="SMART" id="SM00903"/>
    </source>
</evidence>
<dbReference type="InterPro" id="IPR012349">
    <property type="entry name" value="Split_barrel_FMN-bd"/>
</dbReference>
<keyword evidence="2" id="KW-0285">Flavoprotein</keyword>
<reference evidence="7 8" key="1">
    <citation type="submission" date="2020-05" db="EMBL/GenBank/DDBJ databases">
        <title>Genome sequence of Kribbella sandramycini ATCC 39419.</title>
        <authorList>
            <person name="Maclea K.S."/>
            <person name="Fair J.L."/>
        </authorList>
    </citation>
    <scope>NUCLEOTIDE SEQUENCE [LARGE SCALE GENOMIC DNA]</scope>
    <source>
        <strain evidence="7 8">ATCC 39419</strain>
    </source>
</reference>
<dbReference type="RefSeq" id="WP_171675413.1">
    <property type="nucleotide sequence ID" value="NZ_BAAAGT010000010.1"/>
</dbReference>
<gene>
    <name evidence="6" type="ORF">HNR71_002059</name>
    <name evidence="7" type="ORF">HPO96_21975</name>
</gene>
<keyword evidence="8" id="KW-1185">Reference proteome</keyword>
<dbReference type="PANTHER" id="PTHR33798:SF5">
    <property type="entry name" value="FLAVIN REDUCTASE LIKE DOMAIN-CONTAINING PROTEIN"/>
    <property type="match status" value="1"/>
</dbReference>
<evidence type="ECO:0000313" key="9">
    <source>
        <dbReference type="Proteomes" id="UP000553957"/>
    </source>
</evidence>
<evidence type="ECO:0000256" key="3">
    <source>
        <dbReference type="ARBA" id="ARBA00022643"/>
    </source>
</evidence>
<protein>
    <submittedName>
        <fullName evidence="6">Flavin reductase (DIM6/NTAB) family NADH-FMN oxidoreductase RutF</fullName>
    </submittedName>
    <submittedName>
        <fullName evidence="7">Flavin reductase family protein</fullName>
    </submittedName>
</protein>
<dbReference type="GO" id="GO:0016646">
    <property type="term" value="F:oxidoreductase activity, acting on the CH-NH group of donors, NAD or NADP as acceptor"/>
    <property type="evidence" value="ECO:0007669"/>
    <property type="project" value="UniProtKB-ARBA"/>
</dbReference>
<evidence type="ECO:0000256" key="1">
    <source>
        <dbReference type="ARBA" id="ARBA00001917"/>
    </source>
</evidence>
<dbReference type="Pfam" id="PF01613">
    <property type="entry name" value="Flavin_Reduct"/>
    <property type="match status" value="1"/>
</dbReference>
<evidence type="ECO:0000256" key="4">
    <source>
        <dbReference type="ARBA" id="ARBA00038054"/>
    </source>
</evidence>
<accession>A0A7Y4P2A4</accession>
<dbReference type="PANTHER" id="PTHR33798">
    <property type="entry name" value="FLAVOPROTEIN OXYGENASE"/>
    <property type="match status" value="1"/>
</dbReference>
<proteinExistence type="inferred from homology"/>
<evidence type="ECO:0000313" key="8">
    <source>
        <dbReference type="Proteomes" id="UP000534306"/>
    </source>
</evidence>
<name>A0A7Y4P2A4_9ACTN</name>
<evidence type="ECO:0000256" key="2">
    <source>
        <dbReference type="ARBA" id="ARBA00022630"/>
    </source>
</evidence>
<reference evidence="6 9" key="2">
    <citation type="submission" date="2020-08" db="EMBL/GenBank/DDBJ databases">
        <title>Sequencing the genomes of 1000 actinobacteria strains.</title>
        <authorList>
            <person name="Klenk H.-P."/>
        </authorList>
    </citation>
    <scope>NUCLEOTIDE SEQUENCE [LARGE SCALE GENOMIC DNA]</scope>
    <source>
        <strain evidence="6 9">DSM 15626</strain>
    </source>
</reference>
<dbReference type="InterPro" id="IPR002563">
    <property type="entry name" value="Flavin_Rdtase-like_dom"/>
</dbReference>
<comment type="similarity">
    <text evidence="4">Belongs to the flavoredoxin family.</text>
</comment>
<dbReference type="SUPFAM" id="SSF50475">
    <property type="entry name" value="FMN-binding split barrel"/>
    <property type="match status" value="1"/>
</dbReference>
<comment type="caution">
    <text evidence="7">The sequence shown here is derived from an EMBL/GenBank/DDBJ whole genome shotgun (WGS) entry which is preliminary data.</text>
</comment>
<dbReference type="Proteomes" id="UP000534306">
    <property type="component" value="Unassembled WGS sequence"/>
</dbReference>